<dbReference type="Proteomes" id="UP000681075">
    <property type="component" value="Unassembled WGS sequence"/>
</dbReference>
<reference evidence="2" key="1">
    <citation type="submission" date="2021-02" db="EMBL/GenBank/DDBJ databases">
        <title>Genome sequence of Rhodospirillales sp. strain TMPK1 isolated from soil.</title>
        <authorList>
            <person name="Nakai R."/>
            <person name="Kusada H."/>
            <person name="Tamaki H."/>
        </authorList>
    </citation>
    <scope>NUCLEOTIDE SEQUENCE</scope>
    <source>
        <strain evidence="2">TMPK1</strain>
    </source>
</reference>
<keyword evidence="1" id="KW-0732">Signal</keyword>
<sequence length="398" mass="42700">MRRFLALLVFATLPATAQSLDPARFPAAMREEVEEIAAVVPTHPNDASVIYQIAALEARAGLHDNALATLERLVSLRSGLEPRPRDFGTLPQDPRFVALIARIRADHSPVIRATIAATFDEARHDSEGIAWSSRTRSLYAGGADGSVQVIDSGGRNRTFAQPPGLGTVLGVRVDDVRGELWAVSYPRKDTNDVSGLFRFRLADGKLLRAYEIKRGAGDYLNDVAVTPDGLVYATATMSGAVIRLDPATGHVDDFVPANGAPSANGIAATRDGASLYVATWYAVLHVDRATGAVTELTHAPSVAAGCFDGLYVEAPHTLLGVQNCNHASGRILRLHLDQSGKRILRSEVLDSQDPLAGRLTTGAIAGKQFYFLSRPTRIVANDVTLQRLQVLTLPLASK</sequence>
<evidence type="ECO:0008006" key="4">
    <source>
        <dbReference type="Google" id="ProtNLM"/>
    </source>
</evidence>
<dbReference type="EMBL" id="BOPV01000001">
    <property type="protein sequence ID" value="GIL38765.1"/>
    <property type="molecule type" value="Genomic_DNA"/>
</dbReference>
<evidence type="ECO:0000313" key="2">
    <source>
        <dbReference type="EMBL" id="GIL38765.1"/>
    </source>
</evidence>
<feature type="chain" id="PRO_5035766545" description="SMP-30/Gluconolactonase/LRE-like region domain-containing protein" evidence="1">
    <location>
        <begin position="18"/>
        <end position="398"/>
    </location>
</feature>
<dbReference type="SUPFAM" id="SSF63829">
    <property type="entry name" value="Calcium-dependent phosphotriesterase"/>
    <property type="match status" value="1"/>
</dbReference>
<dbReference type="RefSeq" id="WP_420241825.1">
    <property type="nucleotide sequence ID" value="NZ_BOPV01000001.1"/>
</dbReference>
<protein>
    <recommendedName>
        <fullName evidence="4">SMP-30/Gluconolactonase/LRE-like region domain-containing protein</fullName>
    </recommendedName>
</protein>
<keyword evidence="3" id="KW-1185">Reference proteome</keyword>
<evidence type="ECO:0000256" key="1">
    <source>
        <dbReference type="SAM" id="SignalP"/>
    </source>
</evidence>
<proteinExistence type="predicted"/>
<dbReference type="Gene3D" id="2.130.10.10">
    <property type="entry name" value="YVTN repeat-like/Quinoprotein amine dehydrogenase"/>
    <property type="match status" value="1"/>
</dbReference>
<organism evidence="2 3">
    <name type="scientific">Roseiterribacter gracilis</name>
    <dbReference type="NCBI Taxonomy" id="2812848"/>
    <lineage>
        <taxon>Bacteria</taxon>
        <taxon>Pseudomonadati</taxon>
        <taxon>Pseudomonadota</taxon>
        <taxon>Alphaproteobacteria</taxon>
        <taxon>Rhodospirillales</taxon>
        <taxon>Roseiterribacteraceae</taxon>
        <taxon>Roseiterribacter</taxon>
    </lineage>
</organism>
<name>A0A8S8XBS5_9PROT</name>
<gene>
    <name evidence="2" type="ORF">TMPK1_10020</name>
</gene>
<dbReference type="AlphaFoldDB" id="A0A8S8XBS5"/>
<dbReference type="InterPro" id="IPR015943">
    <property type="entry name" value="WD40/YVTN_repeat-like_dom_sf"/>
</dbReference>
<comment type="caution">
    <text evidence="2">The sequence shown here is derived from an EMBL/GenBank/DDBJ whole genome shotgun (WGS) entry which is preliminary data.</text>
</comment>
<evidence type="ECO:0000313" key="3">
    <source>
        <dbReference type="Proteomes" id="UP000681075"/>
    </source>
</evidence>
<accession>A0A8S8XBS5</accession>
<feature type="signal peptide" evidence="1">
    <location>
        <begin position="1"/>
        <end position="17"/>
    </location>
</feature>